<name>A0A4D6NTA9_VIGUN</name>
<evidence type="ECO:0000256" key="2">
    <source>
        <dbReference type="ARBA" id="ARBA00023004"/>
    </source>
</evidence>
<dbReference type="GO" id="GO:0016491">
    <property type="term" value="F:oxidoreductase activity"/>
    <property type="evidence" value="ECO:0007669"/>
    <property type="project" value="UniProtKB-KW"/>
</dbReference>
<proteinExistence type="inferred from homology"/>
<dbReference type="Pfam" id="PF14226">
    <property type="entry name" value="DIOX_N"/>
    <property type="match status" value="1"/>
</dbReference>
<dbReference type="SUPFAM" id="SSF51197">
    <property type="entry name" value="Clavaminate synthase-like"/>
    <property type="match status" value="1"/>
</dbReference>
<accession>A0A4D6NTA9</accession>
<evidence type="ECO:0000256" key="4">
    <source>
        <dbReference type="ARBA" id="ARBA00074102"/>
    </source>
</evidence>
<comment type="similarity">
    <text evidence="6">Belongs to the iron/ascorbate-dependent oxidoreductase family.</text>
</comment>
<dbReference type="Proteomes" id="UP000501690">
    <property type="component" value="Linkage Group LG11"/>
</dbReference>
<keyword evidence="6" id="KW-0560">Oxidoreductase</keyword>
<keyword evidence="9" id="KW-1185">Reference proteome</keyword>
<dbReference type="InterPro" id="IPR050231">
    <property type="entry name" value="Iron_ascorbate_oxido_reductase"/>
</dbReference>
<evidence type="ECO:0000256" key="3">
    <source>
        <dbReference type="ARBA" id="ARBA00054658"/>
    </source>
</evidence>
<reference evidence="8 9" key="1">
    <citation type="submission" date="2019-04" db="EMBL/GenBank/DDBJ databases">
        <title>An improved genome assembly and genetic linkage map for asparagus bean, Vigna unguiculata ssp. sesquipedialis.</title>
        <authorList>
            <person name="Xia Q."/>
            <person name="Zhang R."/>
            <person name="Dong Y."/>
        </authorList>
    </citation>
    <scope>NUCLEOTIDE SEQUENCE [LARGE SCALE GENOMIC DNA]</scope>
    <source>
        <tissue evidence="8">Leaf</tissue>
    </source>
</reference>
<organism evidence="8 9">
    <name type="scientific">Vigna unguiculata</name>
    <name type="common">Cowpea</name>
    <dbReference type="NCBI Taxonomy" id="3917"/>
    <lineage>
        <taxon>Eukaryota</taxon>
        <taxon>Viridiplantae</taxon>
        <taxon>Streptophyta</taxon>
        <taxon>Embryophyta</taxon>
        <taxon>Tracheophyta</taxon>
        <taxon>Spermatophyta</taxon>
        <taxon>Magnoliopsida</taxon>
        <taxon>eudicotyledons</taxon>
        <taxon>Gunneridae</taxon>
        <taxon>Pentapetalae</taxon>
        <taxon>rosids</taxon>
        <taxon>fabids</taxon>
        <taxon>Fabales</taxon>
        <taxon>Fabaceae</taxon>
        <taxon>Papilionoideae</taxon>
        <taxon>50 kb inversion clade</taxon>
        <taxon>NPAAA clade</taxon>
        <taxon>indigoferoid/millettioid clade</taxon>
        <taxon>Phaseoleae</taxon>
        <taxon>Vigna</taxon>
    </lineage>
</organism>
<dbReference type="EMBL" id="CP039355">
    <property type="protein sequence ID" value="QCE16202.1"/>
    <property type="molecule type" value="Genomic_DNA"/>
</dbReference>
<dbReference type="Pfam" id="PF03171">
    <property type="entry name" value="2OG-FeII_Oxy"/>
    <property type="match status" value="1"/>
</dbReference>
<dbReference type="InterPro" id="IPR005123">
    <property type="entry name" value="Oxoglu/Fe-dep_dioxygenase_dom"/>
</dbReference>
<feature type="domain" description="Fe2OG dioxygenase" evidence="7">
    <location>
        <begin position="166"/>
        <end position="268"/>
    </location>
</feature>
<dbReference type="PROSITE" id="PS51471">
    <property type="entry name" value="FE2OG_OXY"/>
    <property type="match status" value="1"/>
</dbReference>
<evidence type="ECO:0000313" key="9">
    <source>
        <dbReference type="Proteomes" id="UP000501690"/>
    </source>
</evidence>
<evidence type="ECO:0000256" key="1">
    <source>
        <dbReference type="ARBA" id="ARBA00022723"/>
    </source>
</evidence>
<dbReference type="PANTHER" id="PTHR47990">
    <property type="entry name" value="2-OXOGLUTARATE (2OG) AND FE(II)-DEPENDENT OXYGENASE SUPERFAMILY PROTEIN-RELATED"/>
    <property type="match status" value="1"/>
</dbReference>
<dbReference type="InterPro" id="IPR027443">
    <property type="entry name" value="IPNS-like_sf"/>
</dbReference>
<dbReference type="InterPro" id="IPR026992">
    <property type="entry name" value="DIOX_N"/>
</dbReference>
<evidence type="ECO:0000256" key="6">
    <source>
        <dbReference type="RuleBase" id="RU003682"/>
    </source>
</evidence>
<protein>
    <recommendedName>
        <fullName evidence="4">2-oxoglutarate-dependent dioxygenase DAO</fullName>
    </recommendedName>
    <alternativeName>
        <fullName evidence="5">Protein DIOXYGENASE FOR AUXIN OXIDATION</fullName>
    </alternativeName>
</protein>
<dbReference type="GO" id="GO:0046872">
    <property type="term" value="F:metal ion binding"/>
    <property type="evidence" value="ECO:0007669"/>
    <property type="project" value="UniProtKB-KW"/>
</dbReference>
<gene>
    <name evidence="8" type="ORF">DEO72_LG11g3215</name>
</gene>
<evidence type="ECO:0000313" key="8">
    <source>
        <dbReference type="EMBL" id="QCE16202.1"/>
    </source>
</evidence>
<evidence type="ECO:0000256" key="5">
    <source>
        <dbReference type="ARBA" id="ARBA00076740"/>
    </source>
</evidence>
<sequence length="315" mass="36219">MESENVTIPCFDFCKDGMRLEEGSEEWKEMSKKVREACENHGCFLLICDEIIPNTVCEEMFHSMKALFDLPEETKQQYVIPKPYRGYNGKNSLIPFCESFGIDDIPLSDKAETFTNLMWPQGNPSFCETLKTMSSKMVELSFLVLKMIVEGYGLPQHYISDAENMKNSSYSRLIKYKVCESNNECEICLPAHTDSSSLTILCQKDVQGLHVLSKTDKWVELEIPHDGFVVIVGDILKAWSNGRLHAVTHRVMLRGEKERYSFGLFANPKEEMNIEVPHELVDNQIHPLRYRPFTYGHYFNNFVSNPLQALEFAAI</sequence>
<dbReference type="FunFam" id="2.60.120.330:FF:000017">
    <property type="entry name" value="2-oxoglutarate-dependent dioxygenase DAO"/>
    <property type="match status" value="1"/>
</dbReference>
<dbReference type="Gene3D" id="2.60.120.330">
    <property type="entry name" value="B-lactam Antibiotic, Isopenicillin N Synthase, Chain"/>
    <property type="match status" value="1"/>
</dbReference>
<dbReference type="InterPro" id="IPR044861">
    <property type="entry name" value="IPNS-like_FE2OG_OXY"/>
</dbReference>
<comment type="function">
    <text evidence="3">2-oxoglutarate-dependent dioxygenase essential for auxin catabolism and maintenance of auxin homeostasis in reproductive organs. Catalyzes the irreversible oxidation of indole-3-acetic acid (IAA) to the biologically inactive 2-oxoindole-3-acetic acid (OxIAA).</text>
</comment>
<keyword evidence="1 6" id="KW-0479">Metal-binding</keyword>
<dbReference type="AlphaFoldDB" id="A0A4D6NTA9"/>
<evidence type="ECO:0000259" key="7">
    <source>
        <dbReference type="PROSITE" id="PS51471"/>
    </source>
</evidence>
<keyword evidence="2 6" id="KW-0408">Iron</keyword>